<dbReference type="AlphaFoldDB" id="A0A8S1YI55"/>
<dbReference type="Proteomes" id="UP000689195">
    <property type="component" value="Unassembled WGS sequence"/>
</dbReference>
<proteinExistence type="predicted"/>
<organism evidence="1 2">
    <name type="scientific">Paramecium pentaurelia</name>
    <dbReference type="NCBI Taxonomy" id="43138"/>
    <lineage>
        <taxon>Eukaryota</taxon>
        <taxon>Sar</taxon>
        <taxon>Alveolata</taxon>
        <taxon>Ciliophora</taxon>
        <taxon>Intramacronucleata</taxon>
        <taxon>Oligohymenophorea</taxon>
        <taxon>Peniculida</taxon>
        <taxon>Parameciidae</taxon>
        <taxon>Paramecium</taxon>
    </lineage>
</organism>
<keyword evidence="2" id="KW-1185">Reference proteome</keyword>
<accession>A0A8S1YI55</accession>
<evidence type="ECO:0000313" key="2">
    <source>
        <dbReference type="Proteomes" id="UP000689195"/>
    </source>
</evidence>
<sequence>MISTLFVTVSIVKNSDQIAINILREESINLIQECQQQNGIRNKNSLQKERLEYLNSQKINDFLNSIIQLTEYLEQIITNISEYIKKLNNSFNYFYQQQQQYIIQYKHLFKYKLIRQDYCIKSFLQQRQLLQYHRLIQICSKLQIIYLDGKQEQGIEIIDKPIQSDLKNHLFLWYKVCGYNHYFRQNISYSTQSCLFLMLERQIKNMQIKGICF</sequence>
<gene>
    <name evidence="1" type="ORF">PPENT_87.1.T1880012</name>
</gene>
<dbReference type="EMBL" id="CAJJDO010000188">
    <property type="protein sequence ID" value="CAD8213865.1"/>
    <property type="molecule type" value="Genomic_DNA"/>
</dbReference>
<comment type="caution">
    <text evidence="1">The sequence shown here is derived from an EMBL/GenBank/DDBJ whole genome shotgun (WGS) entry which is preliminary data.</text>
</comment>
<name>A0A8S1YI55_9CILI</name>
<protein>
    <submittedName>
        <fullName evidence="1">Uncharacterized protein</fullName>
    </submittedName>
</protein>
<reference evidence="1" key="1">
    <citation type="submission" date="2021-01" db="EMBL/GenBank/DDBJ databases">
        <authorList>
            <consortium name="Genoscope - CEA"/>
            <person name="William W."/>
        </authorList>
    </citation>
    <scope>NUCLEOTIDE SEQUENCE</scope>
</reference>
<evidence type="ECO:0000313" key="1">
    <source>
        <dbReference type="EMBL" id="CAD8213865.1"/>
    </source>
</evidence>